<dbReference type="AlphaFoldDB" id="A0AAF1K8M6"/>
<dbReference type="KEGG" id="rtu:PR017_13705"/>
<name>A0AAF1K8M6_9HYPH</name>
<keyword evidence="3" id="KW-1185">Reference proteome</keyword>
<proteinExistence type="predicted"/>
<accession>A0AAF1K8M6</accession>
<keyword evidence="1" id="KW-0812">Transmembrane</keyword>
<feature type="transmembrane region" description="Helical" evidence="1">
    <location>
        <begin position="12"/>
        <end position="37"/>
    </location>
</feature>
<keyword evidence="1" id="KW-1133">Transmembrane helix</keyword>
<gene>
    <name evidence="2" type="ORF">PR017_13705</name>
</gene>
<dbReference type="InterPro" id="IPR007047">
    <property type="entry name" value="Flp_Fap"/>
</dbReference>
<protein>
    <submittedName>
        <fullName evidence="2">Flp family type IVb pilin</fullName>
    </submittedName>
</protein>
<evidence type="ECO:0000313" key="2">
    <source>
        <dbReference type="EMBL" id="WFR94851.1"/>
    </source>
</evidence>
<reference evidence="3" key="2">
    <citation type="journal article" date="2023" name="MicrobiologyOpen">
        <title>Genomics of the tumorigenes clade of the family Rhizobiaceae and description of Rhizobium rhododendri sp. nov.</title>
        <authorList>
            <person name="Kuzmanovic N."/>
            <person name="diCenzo G.C."/>
            <person name="Bunk B."/>
            <person name="Sproeer C."/>
            <person name="Fruehling A."/>
            <person name="Neumann-Schaal M."/>
            <person name="Overmann J."/>
            <person name="Smalla K."/>
        </authorList>
    </citation>
    <scope>NUCLEOTIDE SEQUENCE [LARGE SCALE GENOMIC DNA]</scope>
    <source>
        <strain evidence="3">1078</strain>
    </source>
</reference>
<dbReference type="RefSeq" id="WP_206423166.1">
    <property type="nucleotide sequence ID" value="NZ_CP117255.1"/>
</dbReference>
<evidence type="ECO:0000313" key="3">
    <source>
        <dbReference type="Proteomes" id="UP000249499"/>
    </source>
</evidence>
<dbReference type="EMBL" id="CP117255">
    <property type="protein sequence ID" value="WFR94851.1"/>
    <property type="molecule type" value="Genomic_DNA"/>
</dbReference>
<dbReference type="Proteomes" id="UP000249499">
    <property type="component" value="Chromosome"/>
</dbReference>
<reference evidence="2 3" key="1">
    <citation type="journal article" date="2018" name="Sci. Rep.">
        <title>Rhizobium tumorigenes sp. nov., a novel plant tumorigenic bacterium isolated from cane gall tumors on thornless blackberry.</title>
        <authorList>
            <person name="Kuzmanovi N."/>
            <person name="Smalla K."/>
            <person name="Gronow S."/>
            <person name="PuBawska J."/>
        </authorList>
    </citation>
    <scope>NUCLEOTIDE SEQUENCE [LARGE SCALE GENOMIC DNA]</scope>
    <source>
        <strain evidence="2 3">1078</strain>
    </source>
</reference>
<dbReference type="Pfam" id="PF04964">
    <property type="entry name" value="Flp_Fap"/>
    <property type="match status" value="1"/>
</dbReference>
<sequence>MHVVRKLIDDKIGATAIEYGLIAGLIAVALIVSLGLLGSNISNMFNFFANKVSAP</sequence>
<keyword evidence="1" id="KW-0472">Membrane</keyword>
<evidence type="ECO:0000256" key="1">
    <source>
        <dbReference type="SAM" id="Phobius"/>
    </source>
</evidence>
<organism evidence="2 3">
    <name type="scientific">Rhizobium tumorigenes</name>
    <dbReference type="NCBI Taxonomy" id="2041385"/>
    <lineage>
        <taxon>Bacteria</taxon>
        <taxon>Pseudomonadati</taxon>
        <taxon>Pseudomonadota</taxon>
        <taxon>Alphaproteobacteria</taxon>
        <taxon>Hyphomicrobiales</taxon>
        <taxon>Rhizobiaceae</taxon>
        <taxon>Rhizobium/Agrobacterium group</taxon>
        <taxon>Rhizobium</taxon>
    </lineage>
</organism>